<reference evidence="2 3" key="1">
    <citation type="journal article" date="2019" name="Int. J. Syst. Evol. Microbiol.">
        <title>The Global Catalogue of Microorganisms (GCM) 10K type strain sequencing project: providing services to taxonomists for standard genome sequencing and annotation.</title>
        <authorList>
            <consortium name="The Broad Institute Genomics Platform"/>
            <consortium name="The Broad Institute Genome Sequencing Center for Infectious Disease"/>
            <person name="Wu L."/>
            <person name="Ma J."/>
        </authorList>
    </citation>
    <scope>NUCLEOTIDE SEQUENCE [LARGE SCALE GENOMIC DNA]</scope>
    <source>
        <strain evidence="2 3">JCM 6924</strain>
    </source>
</reference>
<accession>A0ABN3N8T9</accession>
<dbReference type="Pfam" id="PF12697">
    <property type="entry name" value="Abhydrolase_6"/>
    <property type="match status" value="1"/>
</dbReference>
<evidence type="ECO:0000313" key="2">
    <source>
        <dbReference type="EMBL" id="GAA2516747.1"/>
    </source>
</evidence>
<evidence type="ECO:0000259" key="1">
    <source>
        <dbReference type="Pfam" id="PF12697"/>
    </source>
</evidence>
<dbReference type="InterPro" id="IPR000073">
    <property type="entry name" value="AB_hydrolase_1"/>
</dbReference>
<dbReference type="EMBL" id="BAAATM010000002">
    <property type="protein sequence ID" value="GAA2516747.1"/>
    <property type="molecule type" value="Genomic_DNA"/>
</dbReference>
<feature type="domain" description="AB hydrolase-1" evidence="1">
    <location>
        <begin position="35"/>
        <end position="244"/>
    </location>
</feature>
<evidence type="ECO:0000313" key="3">
    <source>
        <dbReference type="Proteomes" id="UP001501095"/>
    </source>
</evidence>
<dbReference type="SUPFAM" id="SSF53474">
    <property type="entry name" value="alpha/beta-Hydrolases"/>
    <property type="match status" value="1"/>
</dbReference>
<dbReference type="Gene3D" id="3.40.50.1820">
    <property type="entry name" value="alpha/beta hydrolase"/>
    <property type="match status" value="1"/>
</dbReference>
<comment type="caution">
    <text evidence="2">The sequence shown here is derived from an EMBL/GenBank/DDBJ whole genome shotgun (WGS) entry which is preliminary data.</text>
</comment>
<dbReference type="InterPro" id="IPR029058">
    <property type="entry name" value="AB_hydrolase_fold"/>
</dbReference>
<keyword evidence="3" id="KW-1185">Reference proteome</keyword>
<organism evidence="2 3">
    <name type="scientific">Streptomyces levis</name>
    <dbReference type="NCBI Taxonomy" id="285566"/>
    <lineage>
        <taxon>Bacteria</taxon>
        <taxon>Bacillati</taxon>
        <taxon>Actinomycetota</taxon>
        <taxon>Actinomycetes</taxon>
        <taxon>Kitasatosporales</taxon>
        <taxon>Streptomycetaceae</taxon>
        <taxon>Streptomyces</taxon>
    </lineage>
</organism>
<dbReference type="RefSeq" id="WP_344533464.1">
    <property type="nucleotide sequence ID" value="NZ_BAAATM010000002.1"/>
</dbReference>
<gene>
    <name evidence="2" type="ORF">GCM10010423_05360</name>
</gene>
<sequence>MPQRTPHLYLGHDRVGAAVVRSAGTPRQDERGTPIVLVPGLGAPGYLLRTLRHCARSGPARLLDVPGFRDPGGPVCPETLGPLADTVARWLAVVPRAPVVLAGHSTGAQVALHAAVRAPERVRSLVLLSPTFPPHLRRMRPLLGTLARTAVHEAPDVVPAVLPSYLKAGPRRLLNCVRSAQADAPEDVLPSVGCPVTVVAGERDALCPEDWADHLARRATTGRALRAPGAHAFPHPHPAVTADALAQSRDGWP</sequence>
<dbReference type="PANTHER" id="PTHR43689:SF8">
    <property type="entry name" value="ALPHA_BETA-HYDROLASES SUPERFAMILY PROTEIN"/>
    <property type="match status" value="1"/>
</dbReference>
<dbReference type="Proteomes" id="UP001501095">
    <property type="component" value="Unassembled WGS sequence"/>
</dbReference>
<proteinExistence type="predicted"/>
<dbReference type="PANTHER" id="PTHR43689">
    <property type="entry name" value="HYDROLASE"/>
    <property type="match status" value="1"/>
</dbReference>
<name>A0ABN3N8T9_9ACTN</name>
<protein>
    <recommendedName>
        <fullName evidence="1">AB hydrolase-1 domain-containing protein</fullName>
    </recommendedName>
</protein>